<feature type="domain" description="F-box" evidence="2">
    <location>
        <begin position="141"/>
        <end position="185"/>
    </location>
</feature>
<feature type="compositionally biased region" description="Low complexity" evidence="1">
    <location>
        <begin position="411"/>
        <end position="425"/>
    </location>
</feature>
<evidence type="ECO:0000313" key="5">
    <source>
        <dbReference type="Proteomes" id="UP001329825"/>
    </source>
</evidence>
<dbReference type="SUPFAM" id="SSF52047">
    <property type="entry name" value="RNI-like"/>
    <property type="match status" value="2"/>
</dbReference>
<feature type="compositionally biased region" description="Basic and acidic residues" evidence="1">
    <location>
        <begin position="117"/>
        <end position="133"/>
    </location>
</feature>
<dbReference type="Gene3D" id="3.80.10.10">
    <property type="entry name" value="Ribonuclease Inhibitor"/>
    <property type="match status" value="3"/>
</dbReference>
<reference evidence="4 5" key="1">
    <citation type="submission" date="2024-01" db="EMBL/GenBank/DDBJ databases">
        <title>Comparative genomics of Cryptococcus and Kwoniella reveals pathogenesis evolution and contrasting modes of karyotype evolution via chromosome fusion or intercentromeric recombination.</title>
        <authorList>
            <person name="Coelho M.A."/>
            <person name="David-Palma M."/>
            <person name="Shea T."/>
            <person name="Bowers K."/>
            <person name="McGinley-Smith S."/>
            <person name="Mohammad A.W."/>
            <person name="Gnirke A."/>
            <person name="Yurkov A.M."/>
            <person name="Nowrousian M."/>
            <person name="Sun S."/>
            <person name="Cuomo C.A."/>
            <person name="Heitman J."/>
        </authorList>
    </citation>
    <scope>NUCLEOTIDE SEQUENCE [LARGE SCALE GENOMIC DNA]</scope>
    <source>
        <strain evidence="4">CBS 11374</strain>
    </source>
</reference>
<keyword evidence="5" id="KW-1185">Reference proteome</keyword>
<dbReference type="InterPro" id="IPR032675">
    <property type="entry name" value="LRR_dom_sf"/>
</dbReference>
<dbReference type="InterPro" id="IPR001810">
    <property type="entry name" value="F-box_dom"/>
</dbReference>
<protein>
    <recommendedName>
        <fullName evidence="6">F-box domain-containing protein</fullName>
    </recommendedName>
</protein>
<gene>
    <name evidence="4" type="ORF">IL334_000306</name>
</gene>
<dbReference type="SMART" id="SM00367">
    <property type="entry name" value="LRR_CC"/>
    <property type="match status" value="9"/>
</dbReference>
<organism evidence="4 5">
    <name type="scientific">Kwoniella shivajii</name>
    <dbReference type="NCBI Taxonomy" id="564305"/>
    <lineage>
        <taxon>Eukaryota</taxon>
        <taxon>Fungi</taxon>
        <taxon>Dikarya</taxon>
        <taxon>Basidiomycota</taxon>
        <taxon>Agaricomycotina</taxon>
        <taxon>Tremellomycetes</taxon>
        <taxon>Tremellales</taxon>
        <taxon>Cryptococcaceae</taxon>
        <taxon>Kwoniella</taxon>
    </lineage>
</organism>
<evidence type="ECO:0008006" key="6">
    <source>
        <dbReference type="Google" id="ProtNLM"/>
    </source>
</evidence>
<dbReference type="EMBL" id="CP141881">
    <property type="protein sequence ID" value="WRT63401.1"/>
    <property type="molecule type" value="Genomic_DNA"/>
</dbReference>
<dbReference type="Pfam" id="PF12937">
    <property type="entry name" value="F-box-like"/>
    <property type="match status" value="1"/>
</dbReference>
<evidence type="ECO:0000259" key="3">
    <source>
        <dbReference type="Pfam" id="PF25372"/>
    </source>
</evidence>
<name>A0ABZ1CNT0_9TREE</name>
<feature type="compositionally biased region" description="Low complexity" evidence="1">
    <location>
        <begin position="682"/>
        <end position="697"/>
    </location>
</feature>
<dbReference type="InterPro" id="IPR057207">
    <property type="entry name" value="FBXL15_LRR"/>
</dbReference>
<sequence>MTQRSNEIYSPIPRHLSLIPALNGLSISDRNHQHERERGRTSTSSPPQGYPQPSSSRNSYNDSPRNVPGRVYTATPSSTSISSDDEEDDQSKSLIKIEEPKSWLDMTGGVSNEDENADSRSIDKSKGKGKGKDMDMDGLAARLPPEILIQILRLLPDNDDLLSSLLVSRSWCLCAFSLLWSRPNITTSNTLASLIRVISSPIQTLPYSDSIRRIHLSQLSNTLTDELLLGISSCKRLERLTITGSNQLSPDAIMAVIKEMPELVSVDFSGVLAVNDDVVYELSKHCIKLQAVNLVECKLLGDQGVLGLAKYCKSLRRAKFIGCHRITANSLIPLVQNCDLLLELDLQDVISTSDSVVYSIFLNSTHLRELKLNNCLELTEDSIPNLEEMRYASDDEIIKLAQSINLPIPTSSSSSSTASTIDSTSKYNHNRDQGRSHLDILRPSSKMLDHLRVIDFTGCTNLGDKAIENLIPNAPKLRTLTLTKCSNLTDKSLESIEKLGKHLHYLHLGHVKLITDAGVIRLSKSCTRLRYIDLACCDLLTDESITELGVNMPKLRRVGLVKVIKITDESLYALVERYTSLERIHLSYCDNLSVKAISHMLNKLPHLKHLSLTGVSSFKKDELQHFCRAPPDSFNEHQRSAFCVFSGHKVDELRRYLNEVYLVSILAAEGESDSTSFRRDSGSSSTSSITVPGTTSPPLFHSPFGGGLIYPNSHYNMSPNINRRNGSGDSTGNGYVYRRGSAPTLRDNGSIAVPGLPSMVFANPTPNFLTPQTTITTESRRTTRRDTQTNLMGNGINMSPDLRNDSSSSTDERRNRRRGGGGGERPFGPREAIPQRLNMPGGYWDANQSPIAQRVDTGVRYSTGIRQSSSITDSNPMPSPDRFHNSPNSPSHTVPQSQHQHQTHTQTQTQTQAQPQSPQAGLGIRWFRWGEQHN</sequence>
<feature type="compositionally biased region" description="Basic and acidic residues" evidence="1">
    <location>
        <begin position="29"/>
        <end position="40"/>
    </location>
</feature>
<dbReference type="InterPro" id="IPR036047">
    <property type="entry name" value="F-box-like_dom_sf"/>
</dbReference>
<feature type="domain" description="F-box/LRR-repeat protein 15-like leucin rich repeat" evidence="3">
    <location>
        <begin position="449"/>
        <end position="615"/>
    </location>
</feature>
<proteinExistence type="predicted"/>
<feature type="region of interest" description="Disordered" evidence="1">
    <location>
        <begin position="28"/>
        <end position="133"/>
    </location>
</feature>
<dbReference type="Proteomes" id="UP001329825">
    <property type="component" value="Chromosome 1"/>
</dbReference>
<dbReference type="GeneID" id="87952437"/>
<dbReference type="RefSeq" id="XP_062788141.1">
    <property type="nucleotide sequence ID" value="XM_062932090.1"/>
</dbReference>
<feature type="compositionally biased region" description="Low complexity" evidence="1">
    <location>
        <begin position="41"/>
        <end position="56"/>
    </location>
</feature>
<dbReference type="SUPFAM" id="SSF81383">
    <property type="entry name" value="F-box domain"/>
    <property type="match status" value="1"/>
</dbReference>
<dbReference type="InterPro" id="IPR006553">
    <property type="entry name" value="Leu-rich_rpt_Cys-con_subtyp"/>
</dbReference>
<feature type="compositionally biased region" description="Polar residues" evidence="1">
    <location>
        <begin position="864"/>
        <end position="876"/>
    </location>
</feature>
<feature type="region of interest" description="Disordered" evidence="1">
    <location>
        <begin position="411"/>
        <end position="433"/>
    </location>
</feature>
<feature type="region of interest" description="Disordered" evidence="1">
    <location>
        <begin position="674"/>
        <end position="697"/>
    </location>
</feature>
<feature type="region of interest" description="Disordered" evidence="1">
    <location>
        <begin position="764"/>
        <end position="847"/>
    </location>
</feature>
<evidence type="ECO:0000313" key="4">
    <source>
        <dbReference type="EMBL" id="WRT63401.1"/>
    </source>
</evidence>
<dbReference type="PANTHER" id="PTHR13318:SF95">
    <property type="entry name" value="F-BOX PROTEIN YLR352W"/>
    <property type="match status" value="1"/>
</dbReference>
<evidence type="ECO:0000259" key="2">
    <source>
        <dbReference type="Pfam" id="PF12937"/>
    </source>
</evidence>
<feature type="compositionally biased region" description="Basic and acidic residues" evidence="1">
    <location>
        <begin position="778"/>
        <end position="787"/>
    </location>
</feature>
<accession>A0ABZ1CNT0</accession>
<feature type="compositionally biased region" description="Low complexity" evidence="1">
    <location>
        <begin position="889"/>
        <end position="919"/>
    </location>
</feature>
<evidence type="ECO:0000256" key="1">
    <source>
        <dbReference type="SAM" id="MobiDB-lite"/>
    </source>
</evidence>
<feature type="region of interest" description="Disordered" evidence="1">
    <location>
        <begin position="864"/>
        <end position="920"/>
    </location>
</feature>
<dbReference type="Pfam" id="PF25372">
    <property type="entry name" value="DUF7885"/>
    <property type="match status" value="1"/>
</dbReference>
<dbReference type="PANTHER" id="PTHR13318">
    <property type="entry name" value="PARTNER OF PAIRED, ISOFORM B-RELATED"/>
    <property type="match status" value="1"/>
</dbReference>